<dbReference type="InterPro" id="IPR012334">
    <property type="entry name" value="Pectin_lyas_fold"/>
</dbReference>
<evidence type="ECO:0000259" key="10">
    <source>
        <dbReference type="Pfam" id="PF07602"/>
    </source>
</evidence>
<reference evidence="12 13" key="1">
    <citation type="submission" date="2020-09" db="EMBL/GenBank/DDBJ databases">
        <title>Biosynthesis of the nuclear factor of activated T cells inhibitor NFAT-133 and its congeners in Streptomyces pactum.</title>
        <authorList>
            <person name="Zhou W."/>
            <person name="Posri P."/>
            <person name="Abugrain M.E."/>
            <person name="Weisberg A.J."/>
            <person name="Chang J.H."/>
            <person name="Mahmud T."/>
        </authorList>
    </citation>
    <scope>NUCLEOTIDE SEQUENCE [LARGE SCALE GENOMIC DNA]</scope>
    <source>
        <strain evidence="12 13">ATCC 27456</strain>
    </source>
</reference>
<evidence type="ECO:0000256" key="7">
    <source>
        <dbReference type="ARBA" id="ARBA00023239"/>
    </source>
</evidence>
<accession>A0ABS0NGD4</accession>
<keyword evidence="13" id="KW-1185">Reference proteome</keyword>
<dbReference type="Proteomes" id="UP000807371">
    <property type="component" value="Unassembled WGS sequence"/>
</dbReference>
<dbReference type="InterPro" id="IPR006626">
    <property type="entry name" value="PbH1"/>
</dbReference>
<keyword evidence="6" id="KW-0106">Calcium</keyword>
<feature type="domain" description="DUF1565" evidence="10">
    <location>
        <begin position="53"/>
        <end position="90"/>
    </location>
</feature>
<keyword evidence="3" id="KW-0964">Secreted</keyword>
<dbReference type="PANTHER" id="PTHR40088">
    <property type="entry name" value="PECTATE LYASE (EUROFUNG)"/>
    <property type="match status" value="1"/>
</dbReference>
<keyword evidence="4" id="KW-0479">Metal-binding</keyword>
<dbReference type="Pfam" id="PF07602">
    <property type="entry name" value="DUF1565"/>
    <property type="match status" value="1"/>
</dbReference>
<evidence type="ECO:0000256" key="5">
    <source>
        <dbReference type="ARBA" id="ARBA00022729"/>
    </source>
</evidence>
<evidence type="ECO:0000256" key="4">
    <source>
        <dbReference type="ARBA" id="ARBA00022723"/>
    </source>
</evidence>
<organism evidence="12 13">
    <name type="scientific">Streptomyces pactum</name>
    <dbReference type="NCBI Taxonomy" id="68249"/>
    <lineage>
        <taxon>Bacteria</taxon>
        <taxon>Bacillati</taxon>
        <taxon>Actinomycetota</taxon>
        <taxon>Actinomycetes</taxon>
        <taxon>Kitasatosporales</taxon>
        <taxon>Streptomycetaceae</taxon>
        <taxon>Streptomyces</taxon>
    </lineage>
</organism>
<name>A0ABS0NGD4_9ACTN</name>
<feature type="region of interest" description="Disordered" evidence="9">
    <location>
        <begin position="253"/>
        <end position="291"/>
    </location>
</feature>
<dbReference type="InterPro" id="IPR052052">
    <property type="entry name" value="Polysaccharide_Lyase_9"/>
</dbReference>
<sequence>MRRRRRYRGRHRKDRTLPLGTLVIVASAVAGVYLTTAPRGASAVDATVYVSPAGSDSAPGSRGAPFRTLEKALSVAGKGTTIEVRGGTYHPTEPLRVRTGGTPGNRVVLRAFGAEKVTVDGSRLPAGAPLLELRADFTTVSGIEFRDAPDQAVVCTSCTGVVLENLRAHSNGDSGLVLRGPGTRDNVVRDVDAFGNGDRAADGRSGDGIAFTSGSGRGNVVTGVRVFGNADDGLDLRNWPDPVTVEHSWAARNGDAGADLGDSAVSRTNTWDAGVSAPPEGRTSGTHAPMR</sequence>
<feature type="domain" description="Right handed beta helix" evidence="11">
    <location>
        <begin position="138"/>
        <end position="266"/>
    </location>
</feature>
<gene>
    <name evidence="12" type="ORF">IHE55_05315</name>
</gene>
<keyword evidence="5" id="KW-0732">Signal</keyword>
<evidence type="ECO:0000256" key="2">
    <source>
        <dbReference type="ARBA" id="ARBA00004613"/>
    </source>
</evidence>
<comment type="cofactor">
    <cofactor evidence="1">
        <name>Ca(2+)</name>
        <dbReference type="ChEBI" id="CHEBI:29108"/>
    </cofactor>
</comment>
<dbReference type="InterPro" id="IPR011050">
    <property type="entry name" value="Pectin_lyase_fold/virulence"/>
</dbReference>
<dbReference type="RefSeq" id="WP_197987972.1">
    <property type="nucleotide sequence ID" value="NZ_JACYXC010000001.1"/>
</dbReference>
<dbReference type="PANTHER" id="PTHR40088:SF1">
    <property type="entry name" value="PECTATE LYASE PEL9"/>
    <property type="match status" value="1"/>
</dbReference>
<evidence type="ECO:0000256" key="9">
    <source>
        <dbReference type="SAM" id="MobiDB-lite"/>
    </source>
</evidence>
<dbReference type="Pfam" id="PF13229">
    <property type="entry name" value="Beta_helix"/>
    <property type="match status" value="1"/>
</dbReference>
<dbReference type="SUPFAM" id="SSF51126">
    <property type="entry name" value="Pectin lyase-like"/>
    <property type="match status" value="1"/>
</dbReference>
<evidence type="ECO:0000313" key="12">
    <source>
        <dbReference type="EMBL" id="MBH5334253.1"/>
    </source>
</evidence>
<proteinExistence type="inferred from homology"/>
<dbReference type="InterPro" id="IPR011459">
    <property type="entry name" value="DUF1565"/>
</dbReference>
<dbReference type="SMART" id="SM00710">
    <property type="entry name" value="PbH1"/>
    <property type="match status" value="5"/>
</dbReference>
<comment type="subcellular location">
    <subcellularLocation>
        <location evidence="2">Secreted</location>
    </subcellularLocation>
</comment>
<protein>
    <submittedName>
        <fullName evidence="12">Right-handed parallel beta-helix repeat-containing protein</fullName>
    </submittedName>
</protein>
<keyword evidence="7" id="KW-0456">Lyase</keyword>
<evidence type="ECO:0000259" key="11">
    <source>
        <dbReference type="Pfam" id="PF13229"/>
    </source>
</evidence>
<comment type="caution">
    <text evidence="12">The sequence shown here is derived from an EMBL/GenBank/DDBJ whole genome shotgun (WGS) entry which is preliminary data.</text>
</comment>
<evidence type="ECO:0000256" key="3">
    <source>
        <dbReference type="ARBA" id="ARBA00022525"/>
    </source>
</evidence>
<dbReference type="Gene3D" id="2.160.20.10">
    <property type="entry name" value="Single-stranded right-handed beta-helix, Pectin lyase-like"/>
    <property type="match status" value="1"/>
</dbReference>
<comment type="similarity">
    <text evidence="8">Belongs to the polysaccharide lyase 9 family.</text>
</comment>
<evidence type="ECO:0000313" key="13">
    <source>
        <dbReference type="Proteomes" id="UP000807371"/>
    </source>
</evidence>
<evidence type="ECO:0000256" key="8">
    <source>
        <dbReference type="ARBA" id="ARBA00038263"/>
    </source>
</evidence>
<dbReference type="EMBL" id="JACYXC010000001">
    <property type="protein sequence ID" value="MBH5334253.1"/>
    <property type="molecule type" value="Genomic_DNA"/>
</dbReference>
<evidence type="ECO:0000256" key="6">
    <source>
        <dbReference type="ARBA" id="ARBA00022837"/>
    </source>
</evidence>
<evidence type="ECO:0000256" key="1">
    <source>
        <dbReference type="ARBA" id="ARBA00001913"/>
    </source>
</evidence>
<dbReference type="InterPro" id="IPR039448">
    <property type="entry name" value="Beta_helix"/>
</dbReference>